<dbReference type="Gene3D" id="1.20.5.170">
    <property type="match status" value="1"/>
</dbReference>
<feature type="compositionally biased region" description="Polar residues" evidence="1">
    <location>
        <begin position="244"/>
        <end position="263"/>
    </location>
</feature>
<comment type="caution">
    <text evidence="2">The sequence shown here is derived from an EMBL/GenBank/DDBJ whole genome shotgun (WGS) entry which is preliminary data.</text>
</comment>
<dbReference type="AlphaFoldDB" id="A0A2R6PCH6"/>
<name>A0A2R6PCH6_9APHY</name>
<dbReference type="OrthoDB" id="2552152at2759"/>
<organism evidence="2 3">
    <name type="scientific">Hermanssonia centrifuga</name>
    <dbReference type="NCBI Taxonomy" id="98765"/>
    <lineage>
        <taxon>Eukaryota</taxon>
        <taxon>Fungi</taxon>
        <taxon>Dikarya</taxon>
        <taxon>Basidiomycota</taxon>
        <taxon>Agaricomycotina</taxon>
        <taxon>Agaricomycetes</taxon>
        <taxon>Polyporales</taxon>
        <taxon>Meruliaceae</taxon>
        <taxon>Hermanssonia</taxon>
    </lineage>
</organism>
<feature type="compositionally biased region" description="Polar residues" evidence="1">
    <location>
        <begin position="301"/>
        <end position="320"/>
    </location>
</feature>
<feature type="region of interest" description="Disordered" evidence="1">
    <location>
        <begin position="244"/>
        <end position="278"/>
    </location>
</feature>
<proteinExistence type="predicted"/>
<evidence type="ECO:0008006" key="4">
    <source>
        <dbReference type="Google" id="ProtNLM"/>
    </source>
</evidence>
<feature type="compositionally biased region" description="Polar residues" evidence="1">
    <location>
        <begin position="209"/>
        <end position="218"/>
    </location>
</feature>
<evidence type="ECO:0000256" key="1">
    <source>
        <dbReference type="SAM" id="MobiDB-lite"/>
    </source>
</evidence>
<feature type="region of interest" description="Disordered" evidence="1">
    <location>
        <begin position="193"/>
        <end position="224"/>
    </location>
</feature>
<sequence length="348" mass="37458">MSSKRGRKRNDNLPPNRARDVQRAFRARRAAHLDALEQRVAELEEENNTLRAALQLPPANRPALGKGPTGKDKPKPYAPRQTPVMSSAEPVASGSSLPGGVQHIPGHMPMPSSSRTESPSSTSTRTHSLSPSSIAAVLNPAASQAQVSIETRAWEDGIFAGRAECAEVQPSPISSSYPATPVSAAASQNHFPYSAAPSSRAPMGEQPSYPLSITQNYPHNADRPMGDVYADAMFERRYYSQPTFTTSHDASHSQQIHAQSPTTAAPPIPPQRGNAPINYAHRRPITEPQALRDVMYSVQQQMPHSGQHGMSQTRGPSPTGMSDGVGHLRAAEFNLNSRVGRMSSLPSS</sequence>
<accession>A0A2R6PCH6</accession>
<dbReference type="SUPFAM" id="SSF57959">
    <property type="entry name" value="Leucine zipper domain"/>
    <property type="match status" value="1"/>
</dbReference>
<gene>
    <name evidence="2" type="ORF">PHLCEN_2v4951</name>
</gene>
<feature type="region of interest" description="Disordered" evidence="1">
    <location>
        <begin position="1"/>
        <end position="22"/>
    </location>
</feature>
<reference evidence="2 3" key="1">
    <citation type="submission" date="2018-02" db="EMBL/GenBank/DDBJ databases">
        <title>Genome sequence of the basidiomycete white-rot fungus Phlebia centrifuga.</title>
        <authorList>
            <person name="Granchi Z."/>
            <person name="Peng M."/>
            <person name="de Vries R.P."/>
            <person name="Hilden K."/>
            <person name="Makela M.R."/>
            <person name="Grigoriev I."/>
            <person name="Riley R."/>
        </authorList>
    </citation>
    <scope>NUCLEOTIDE SEQUENCE [LARGE SCALE GENOMIC DNA]</scope>
    <source>
        <strain evidence="2 3">FBCC195</strain>
    </source>
</reference>
<evidence type="ECO:0000313" key="3">
    <source>
        <dbReference type="Proteomes" id="UP000186601"/>
    </source>
</evidence>
<protein>
    <recommendedName>
        <fullName evidence="4">BZIP domain-containing protein</fullName>
    </recommendedName>
</protein>
<evidence type="ECO:0000313" key="2">
    <source>
        <dbReference type="EMBL" id="PSR88989.1"/>
    </source>
</evidence>
<feature type="region of interest" description="Disordered" evidence="1">
    <location>
        <begin position="49"/>
        <end position="131"/>
    </location>
</feature>
<dbReference type="GO" id="GO:0003700">
    <property type="term" value="F:DNA-binding transcription factor activity"/>
    <property type="evidence" value="ECO:0007669"/>
    <property type="project" value="InterPro"/>
</dbReference>
<dbReference type="EMBL" id="MLYV02000501">
    <property type="protein sequence ID" value="PSR88989.1"/>
    <property type="molecule type" value="Genomic_DNA"/>
</dbReference>
<feature type="compositionally biased region" description="Low complexity" evidence="1">
    <location>
        <begin position="109"/>
        <end position="131"/>
    </location>
</feature>
<dbReference type="InterPro" id="IPR046347">
    <property type="entry name" value="bZIP_sf"/>
</dbReference>
<dbReference type="Proteomes" id="UP000186601">
    <property type="component" value="Unassembled WGS sequence"/>
</dbReference>
<feature type="region of interest" description="Disordered" evidence="1">
    <location>
        <begin position="301"/>
        <end position="348"/>
    </location>
</feature>
<keyword evidence="3" id="KW-1185">Reference proteome</keyword>